<evidence type="ECO:0008006" key="3">
    <source>
        <dbReference type="Google" id="ProtNLM"/>
    </source>
</evidence>
<keyword evidence="2" id="KW-1185">Reference proteome</keyword>
<proteinExistence type="predicted"/>
<evidence type="ECO:0000313" key="2">
    <source>
        <dbReference type="Proteomes" id="UP000619260"/>
    </source>
</evidence>
<name>A0A8J4DUQ2_9ACTN</name>
<accession>A0A8J4DUQ2</accession>
<dbReference type="RefSeq" id="WP_203903741.1">
    <property type="nucleotide sequence ID" value="NZ_BOPF01000034.1"/>
</dbReference>
<reference evidence="1" key="1">
    <citation type="submission" date="2021-01" db="EMBL/GenBank/DDBJ databases">
        <title>Whole genome shotgun sequence of Virgisporangium aliadipatigenens NBRC 105644.</title>
        <authorList>
            <person name="Komaki H."/>
            <person name="Tamura T."/>
        </authorList>
    </citation>
    <scope>NUCLEOTIDE SEQUENCE</scope>
    <source>
        <strain evidence="1">NBRC 105644</strain>
    </source>
</reference>
<comment type="caution">
    <text evidence="1">The sequence shown here is derived from an EMBL/GenBank/DDBJ whole genome shotgun (WGS) entry which is preliminary data.</text>
</comment>
<dbReference type="AlphaFoldDB" id="A0A8J4DUQ2"/>
<evidence type="ECO:0000313" key="1">
    <source>
        <dbReference type="EMBL" id="GIJ50308.1"/>
    </source>
</evidence>
<protein>
    <recommendedName>
        <fullName evidence="3">Tail terminator</fullName>
    </recommendedName>
</protein>
<dbReference type="EMBL" id="BOPF01000034">
    <property type="protein sequence ID" value="GIJ50308.1"/>
    <property type="molecule type" value="Genomic_DNA"/>
</dbReference>
<gene>
    <name evidence="1" type="ORF">Val02_71940</name>
</gene>
<dbReference type="Proteomes" id="UP000619260">
    <property type="component" value="Unassembled WGS sequence"/>
</dbReference>
<organism evidence="1 2">
    <name type="scientific">Virgisporangium aliadipatigenens</name>
    <dbReference type="NCBI Taxonomy" id="741659"/>
    <lineage>
        <taxon>Bacteria</taxon>
        <taxon>Bacillati</taxon>
        <taxon>Actinomycetota</taxon>
        <taxon>Actinomycetes</taxon>
        <taxon>Micromonosporales</taxon>
        <taxon>Micromonosporaceae</taxon>
        <taxon>Virgisporangium</taxon>
    </lineage>
</organism>
<sequence length="135" mass="14696">MTEPLVTFPDVERLVVDNLKNRPELAGVVVDNRPPAGFDGTQKVVLVSRMGGAWVVDERLDHALVDLEVYGPDKPAAHTVANVARSLTVGLRGITYGGAVVVDLVEEDGPRWLPDYLHNGASRYLSTVRLVIRPS</sequence>